<name>H0US18_9BACT</name>
<feature type="binding site" evidence="7 9">
    <location>
        <position position="37"/>
    </location>
    <ligand>
        <name>substrate</name>
    </ligand>
</feature>
<dbReference type="SUPFAM" id="SSF51366">
    <property type="entry name" value="Ribulose-phoshate binding barrel"/>
    <property type="match status" value="1"/>
</dbReference>
<dbReference type="GO" id="GO:0004590">
    <property type="term" value="F:orotidine-5'-phosphate decarboxylase activity"/>
    <property type="evidence" value="ECO:0007669"/>
    <property type="project" value="UniProtKB-UniRule"/>
</dbReference>
<comment type="pathway">
    <text evidence="2 7 10">Pyrimidine metabolism; UMP biosynthesis via de novo pathway; UMP from orotate: step 2/2.</text>
</comment>
<reference evidence="12 13" key="1">
    <citation type="submission" date="2011-10" db="EMBL/GenBank/DDBJ databases">
        <title>The Noncontiguous Finished genome of Thermanaerovibrio velox DSM 12556.</title>
        <authorList>
            <consortium name="US DOE Joint Genome Institute (JGI-PGF)"/>
            <person name="Lucas S."/>
            <person name="Copeland A."/>
            <person name="Lapidus A."/>
            <person name="Glavina del Rio T."/>
            <person name="Dalin E."/>
            <person name="Tice H."/>
            <person name="Bruce D."/>
            <person name="Goodwin L."/>
            <person name="Pitluck S."/>
            <person name="Peters L."/>
            <person name="Mikhailova N."/>
            <person name="Teshima H."/>
            <person name="Kyrpides N."/>
            <person name="Mavromatis K."/>
            <person name="Ivanova N."/>
            <person name="Markowitz V."/>
            <person name="Cheng J.-F."/>
            <person name="Hugenholtz P."/>
            <person name="Woyke T."/>
            <person name="Wu D."/>
            <person name="Spring S."/>
            <person name="Brambilla E.-M."/>
            <person name="Klenk H.-P."/>
            <person name="Eisen J.A."/>
        </authorList>
    </citation>
    <scope>NUCLEOTIDE SEQUENCE [LARGE SCALE GENOMIC DNA]</scope>
    <source>
        <strain evidence="12 13">DSM 12556</strain>
    </source>
</reference>
<comment type="function">
    <text evidence="1 7">Catalyzes the decarboxylation of orotidine 5'-monophosphate (OMP) to uridine 5'-monophosphate (UMP).</text>
</comment>
<feature type="binding site" evidence="7 9">
    <location>
        <position position="179"/>
    </location>
    <ligand>
        <name>substrate</name>
    </ligand>
</feature>
<feature type="binding site" evidence="7 9">
    <location>
        <position position="15"/>
    </location>
    <ligand>
        <name>substrate</name>
    </ligand>
</feature>
<dbReference type="RefSeq" id="WP_006583601.1">
    <property type="nucleotide sequence ID" value="NZ_CM001377.1"/>
</dbReference>
<dbReference type="PANTHER" id="PTHR32119">
    <property type="entry name" value="OROTIDINE 5'-PHOSPHATE DECARBOXYLASE"/>
    <property type="match status" value="1"/>
</dbReference>
<keyword evidence="3 7" id="KW-0210">Decarboxylase</keyword>
<dbReference type="UniPathway" id="UPA00070">
    <property type="reaction ID" value="UER00120"/>
</dbReference>
<dbReference type="NCBIfam" id="NF001273">
    <property type="entry name" value="PRK00230.1"/>
    <property type="match status" value="1"/>
</dbReference>
<feature type="active site" description="For OMPdecase activity" evidence="8">
    <location>
        <position position="66"/>
    </location>
</feature>
<dbReference type="InterPro" id="IPR018089">
    <property type="entry name" value="OMPdecase_AS"/>
</dbReference>
<dbReference type="AlphaFoldDB" id="H0US18"/>
<evidence type="ECO:0000256" key="2">
    <source>
        <dbReference type="ARBA" id="ARBA00004861"/>
    </source>
</evidence>
<evidence type="ECO:0000259" key="11">
    <source>
        <dbReference type="SMART" id="SM00934"/>
    </source>
</evidence>
<dbReference type="PROSITE" id="PS00156">
    <property type="entry name" value="OMPDECASE"/>
    <property type="match status" value="1"/>
</dbReference>
<dbReference type="Pfam" id="PF00215">
    <property type="entry name" value="OMPdecase"/>
    <property type="match status" value="1"/>
</dbReference>
<organism evidence="12 13">
    <name type="scientific">Thermanaerovibrio velox DSM 12556</name>
    <dbReference type="NCBI Taxonomy" id="926567"/>
    <lineage>
        <taxon>Bacteria</taxon>
        <taxon>Thermotogati</taxon>
        <taxon>Synergistota</taxon>
        <taxon>Synergistia</taxon>
        <taxon>Synergistales</taxon>
        <taxon>Synergistaceae</taxon>
        <taxon>Thermanaerovibrio</taxon>
    </lineage>
</organism>
<evidence type="ECO:0000256" key="5">
    <source>
        <dbReference type="ARBA" id="ARBA00023239"/>
    </source>
</evidence>
<evidence type="ECO:0000256" key="8">
    <source>
        <dbReference type="PIRSR" id="PIRSR614732-1"/>
    </source>
</evidence>
<dbReference type="Proteomes" id="UP000005730">
    <property type="component" value="Chromosome"/>
</dbReference>
<feature type="active site" description="For OMPdecase activity" evidence="8">
    <location>
        <position position="69"/>
    </location>
</feature>
<dbReference type="InterPro" id="IPR047596">
    <property type="entry name" value="OMPdecase_bac"/>
</dbReference>
<dbReference type="SMART" id="SM00934">
    <property type="entry name" value="OMPdecase"/>
    <property type="match status" value="1"/>
</dbReference>
<dbReference type="HOGENOM" id="CLU_067069_0_0_0"/>
<evidence type="ECO:0000256" key="7">
    <source>
        <dbReference type="HAMAP-Rule" id="MF_01200"/>
    </source>
</evidence>
<feature type="binding site" evidence="7 9">
    <location>
        <position position="208"/>
    </location>
    <ligand>
        <name>substrate</name>
    </ligand>
</feature>
<dbReference type="InterPro" id="IPR001754">
    <property type="entry name" value="OMPdeCOase_dom"/>
</dbReference>
<dbReference type="CDD" id="cd04725">
    <property type="entry name" value="OMP_decarboxylase_like"/>
    <property type="match status" value="1"/>
</dbReference>
<feature type="binding site" evidence="7">
    <location>
        <begin position="64"/>
        <end position="73"/>
    </location>
    <ligand>
        <name>substrate</name>
    </ligand>
</feature>
<evidence type="ECO:0000256" key="9">
    <source>
        <dbReference type="PIRSR" id="PIRSR614732-2"/>
    </source>
</evidence>
<evidence type="ECO:0000256" key="4">
    <source>
        <dbReference type="ARBA" id="ARBA00022975"/>
    </source>
</evidence>
<dbReference type="GO" id="GO:0006207">
    <property type="term" value="P:'de novo' pyrimidine nucleobase biosynthetic process"/>
    <property type="evidence" value="ECO:0007669"/>
    <property type="project" value="InterPro"/>
</dbReference>
<dbReference type="STRING" id="926567.TheveDRAFT_0977"/>
<dbReference type="eggNOG" id="COG0284">
    <property type="taxonomic scope" value="Bacteria"/>
</dbReference>
<sequence length="231" mass="24998">MAALKARDRLILALDVNSLEEAIGVLNVVGDSVHRVKIGPRLFALGGLAFVQEVIQRGYQVFLDLKLHDIPNTVASAVDVFASTGLWALTVHAAGGEEMMKRASETRGGVNILAVTVLTSLGEDQWDRVCPGCSMDEALSHRAGLAQQSGVQGVVCSPRDLKLVKQKAPNLFTVVPGIRMPGENRHDQARVMGPSQAIKEGADFLVIGRPILEAQDKRSRVEHIVETMEVY</sequence>
<feature type="active site" description="Proton donor" evidence="7">
    <location>
        <position position="66"/>
    </location>
</feature>
<comment type="subunit">
    <text evidence="7">Homodimer.</text>
</comment>
<dbReference type="InterPro" id="IPR014732">
    <property type="entry name" value="OMPdecase"/>
</dbReference>
<comment type="similarity">
    <text evidence="7">Belongs to the OMP decarboxylase family. Type 1 subfamily.</text>
</comment>
<feature type="active site" description="For OMPdecase activity" evidence="8">
    <location>
        <position position="64"/>
    </location>
</feature>
<evidence type="ECO:0000313" key="12">
    <source>
        <dbReference type="EMBL" id="EHM10107.1"/>
    </source>
</evidence>
<evidence type="ECO:0000256" key="1">
    <source>
        <dbReference type="ARBA" id="ARBA00002356"/>
    </source>
</evidence>
<evidence type="ECO:0000256" key="10">
    <source>
        <dbReference type="RuleBase" id="RU000512"/>
    </source>
</evidence>
<gene>
    <name evidence="7" type="primary">pyrF</name>
    <name evidence="12" type="ORF">TheveDRAFT_0977</name>
</gene>
<dbReference type="PANTHER" id="PTHR32119:SF2">
    <property type="entry name" value="OROTIDINE 5'-PHOSPHATE DECARBOXYLASE"/>
    <property type="match status" value="1"/>
</dbReference>
<proteinExistence type="inferred from homology"/>
<keyword evidence="5 7" id="KW-0456">Lyase</keyword>
<comment type="catalytic activity">
    <reaction evidence="6 7 10">
        <text>orotidine 5'-phosphate + H(+) = UMP + CO2</text>
        <dbReference type="Rhea" id="RHEA:11596"/>
        <dbReference type="ChEBI" id="CHEBI:15378"/>
        <dbReference type="ChEBI" id="CHEBI:16526"/>
        <dbReference type="ChEBI" id="CHEBI:57538"/>
        <dbReference type="ChEBI" id="CHEBI:57865"/>
        <dbReference type="EC" id="4.1.1.23"/>
    </reaction>
</comment>
<dbReference type="NCBIfam" id="TIGR01740">
    <property type="entry name" value="pyrF"/>
    <property type="match status" value="1"/>
</dbReference>
<protein>
    <recommendedName>
        <fullName evidence="7">Orotidine 5'-phosphate decarboxylase</fullName>
        <ecNumber evidence="7">4.1.1.23</ecNumber>
    </recommendedName>
    <alternativeName>
        <fullName evidence="7">OMP decarboxylase</fullName>
        <shortName evidence="7">OMPDCase</shortName>
        <shortName evidence="7">OMPdecase</shortName>
    </alternativeName>
</protein>
<evidence type="ECO:0000256" key="3">
    <source>
        <dbReference type="ARBA" id="ARBA00022793"/>
    </source>
</evidence>
<feature type="binding site" evidence="7 9">
    <location>
        <position position="119"/>
    </location>
    <ligand>
        <name>substrate</name>
    </ligand>
</feature>
<dbReference type="InterPro" id="IPR013785">
    <property type="entry name" value="Aldolase_TIM"/>
</dbReference>
<dbReference type="EMBL" id="CM001377">
    <property type="protein sequence ID" value="EHM10107.1"/>
    <property type="molecule type" value="Genomic_DNA"/>
</dbReference>
<feature type="binding site" evidence="7 9">
    <location>
        <position position="209"/>
    </location>
    <ligand>
        <name>substrate</name>
    </ligand>
</feature>
<evidence type="ECO:0000313" key="13">
    <source>
        <dbReference type="Proteomes" id="UP000005730"/>
    </source>
</evidence>
<evidence type="ECO:0000256" key="6">
    <source>
        <dbReference type="ARBA" id="ARBA00049157"/>
    </source>
</evidence>
<accession>H0US18</accession>
<dbReference type="InterPro" id="IPR011060">
    <property type="entry name" value="RibuloseP-bd_barrel"/>
</dbReference>
<keyword evidence="4 7" id="KW-0665">Pyrimidine biosynthesis</keyword>
<dbReference type="HAMAP" id="MF_01200_B">
    <property type="entry name" value="OMPdecase_type1_B"/>
    <property type="match status" value="1"/>
</dbReference>
<dbReference type="EC" id="4.1.1.23" evidence="7"/>
<feature type="domain" description="Orotidine 5'-phosphate decarboxylase" evidence="11">
    <location>
        <begin position="9"/>
        <end position="224"/>
    </location>
</feature>
<dbReference type="GO" id="GO:0044205">
    <property type="term" value="P:'de novo' UMP biosynthetic process"/>
    <property type="evidence" value="ECO:0007669"/>
    <property type="project" value="UniProtKB-UniRule"/>
</dbReference>
<keyword evidence="13" id="KW-1185">Reference proteome</keyword>
<dbReference type="Gene3D" id="3.20.20.70">
    <property type="entry name" value="Aldolase class I"/>
    <property type="match status" value="1"/>
</dbReference>
<dbReference type="GO" id="GO:0005829">
    <property type="term" value="C:cytosol"/>
    <property type="evidence" value="ECO:0007669"/>
    <property type="project" value="TreeGrafter"/>
</dbReference>
<feature type="binding site" evidence="7 9">
    <location>
        <position position="188"/>
    </location>
    <ligand>
        <name>substrate</name>
    </ligand>
</feature>